<dbReference type="PROSITE" id="PS50893">
    <property type="entry name" value="ABC_TRANSPORTER_2"/>
    <property type="match status" value="1"/>
</dbReference>
<dbReference type="PANTHER" id="PTHR42781:SF4">
    <property type="entry name" value="SPERMIDINE_PUTRESCINE IMPORT ATP-BINDING PROTEIN POTA"/>
    <property type="match status" value="1"/>
</dbReference>
<protein>
    <submittedName>
        <fullName evidence="5">ABC transporter</fullName>
    </submittedName>
</protein>
<dbReference type="GO" id="GO:0043190">
    <property type="term" value="C:ATP-binding cassette (ABC) transporter complex"/>
    <property type="evidence" value="ECO:0007669"/>
    <property type="project" value="InterPro"/>
</dbReference>
<dbReference type="InterPro" id="IPR003439">
    <property type="entry name" value="ABC_transporter-like_ATP-bd"/>
</dbReference>
<evidence type="ECO:0000256" key="2">
    <source>
        <dbReference type="ARBA" id="ARBA00022741"/>
    </source>
</evidence>
<evidence type="ECO:0000256" key="3">
    <source>
        <dbReference type="ARBA" id="ARBA00022840"/>
    </source>
</evidence>
<evidence type="ECO:0000259" key="4">
    <source>
        <dbReference type="PROSITE" id="PS50893"/>
    </source>
</evidence>
<dbReference type="PATRIC" id="fig|1123384.7.peg.1655"/>
<dbReference type="InterPro" id="IPR003593">
    <property type="entry name" value="AAA+_ATPase"/>
</dbReference>
<name>A0A0X1KSG5_9THEM</name>
<feature type="domain" description="ABC transporter" evidence="4">
    <location>
        <begin position="6"/>
        <end position="242"/>
    </location>
</feature>
<dbReference type="Gene3D" id="3.40.50.300">
    <property type="entry name" value="P-loop containing nucleotide triphosphate hydrolases"/>
    <property type="match status" value="1"/>
</dbReference>
<dbReference type="SUPFAM" id="SSF52540">
    <property type="entry name" value="P-loop containing nucleoside triphosphate hydrolases"/>
    <property type="match status" value="1"/>
</dbReference>
<dbReference type="GO" id="GO:0140359">
    <property type="term" value="F:ABC-type transporter activity"/>
    <property type="evidence" value="ECO:0007669"/>
    <property type="project" value="UniProtKB-ARBA"/>
</dbReference>
<dbReference type="AlphaFoldDB" id="A0A0X1KSG5"/>
<dbReference type="RefSeq" id="WP_031505064.1">
    <property type="nucleotide sequence ID" value="NC_022795.1"/>
</dbReference>
<dbReference type="FunFam" id="3.40.50.300:FF:000042">
    <property type="entry name" value="Maltose/maltodextrin ABC transporter, ATP-binding protein"/>
    <property type="match status" value="1"/>
</dbReference>
<dbReference type="STRING" id="1123384.AJ81_08255"/>
<dbReference type="KEGG" id="phy:AJ81_08255"/>
<dbReference type="PaxDb" id="1123384-AJ81_08255"/>
<dbReference type="Pfam" id="PF00005">
    <property type="entry name" value="ABC_tran"/>
    <property type="match status" value="1"/>
</dbReference>
<dbReference type="InterPro" id="IPR050093">
    <property type="entry name" value="ABC_SmlMolc_Importer"/>
</dbReference>
<evidence type="ECO:0000313" key="6">
    <source>
        <dbReference type="Proteomes" id="UP000077469"/>
    </source>
</evidence>
<dbReference type="Gene3D" id="2.40.50.100">
    <property type="match status" value="1"/>
</dbReference>
<dbReference type="EMBL" id="CP007141">
    <property type="protein sequence ID" value="AJC74169.1"/>
    <property type="molecule type" value="Genomic_DNA"/>
</dbReference>
<dbReference type="GO" id="GO:0005524">
    <property type="term" value="F:ATP binding"/>
    <property type="evidence" value="ECO:0007669"/>
    <property type="project" value="UniProtKB-KW"/>
</dbReference>
<gene>
    <name evidence="5" type="ORF">AJ81_08255</name>
</gene>
<dbReference type="Proteomes" id="UP000077469">
    <property type="component" value="Chromosome"/>
</dbReference>
<dbReference type="OrthoDB" id="9802264at2"/>
<dbReference type="InterPro" id="IPR008995">
    <property type="entry name" value="Mo/tungstate-bd_C_term_dom"/>
</dbReference>
<reference evidence="5 6" key="1">
    <citation type="submission" date="2014-01" db="EMBL/GenBank/DDBJ databases">
        <title>Genome sequencing of Thermotog hypogea.</title>
        <authorList>
            <person name="Zhang X."/>
            <person name="Alvare G."/>
            <person name="Fristensky B."/>
            <person name="Chen L."/>
            <person name="Suen T."/>
            <person name="Chen Q."/>
            <person name="Ma K."/>
        </authorList>
    </citation>
    <scope>NUCLEOTIDE SEQUENCE [LARGE SCALE GENOMIC DNA]</scope>
    <source>
        <strain evidence="5 6">DSM 11164</strain>
    </source>
</reference>
<dbReference type="GO" id="GO:0016887">
    <property type="term" value="F:ATP hydrolysis activity"/>
    <property type="evidence" value="ECO:0007669"/>
    <property type="project" value="InterPro"/>
</dbReference>
<organism evidence="5 6">
    <name type="scientific">Pseudothermotoga hypogea DSM 11164 = NBRC 106472</name>
    <dbReference type="NCBI Taxonomy" id="1123384"/>
    <lineage>
        <taxon>Bacteria</taxon>
        <taxon>Thermotogati</taxon>
        <taxon>Thermotogota</taxon>
        <taxon>Thermotogae</taxon>
        <taxon>Thermotogales</taxon>
        <taxon>Thermotogaceae</taxon>
        <taxon>Pseudothermotoga</taxon>
    </lineage>
</organism>
<evidence type="ECO:0000256" key="1">
    <source>
        <dbReference type="ARBA" id="ARBA00022448"/>
    </source>
</evidence>
<dbReference type="InterPro" id="IPR013611">
    <property type="entry name" value="Transp-assoc_OB_typ2"/>
</dbReference>
<keyword evidence="1" id="KW-0813">Transport</keyword>
<dbReference type="PANTHER" id="PTHR42781">
    <property type="entry name" value="SPERMIDINE/PUTRESCINE IMPORT ATP-BINDING PROTEIN POTA"/>
    <property type="match status" value="1"/>
</dbReference>
<proteinExistence type="predicted"/>
<dbReference type="PROSITE" id="PS00211">
    <property type="entry name" value="ABC_TRANSPORTER_1"/>
    <property type="match status" value="1"/>
</dbReference>
<dbReference type="Pfam" id="PF08402">
    <property type="entry name" value="TOBE_2"/>
    <property type="match status" value="1"/>
</dbReference>
<sequence>MSNYYVEVRNLVKLFKDPATRSTVRAVDGVSFGVEKGKLVTLLGPSGCGKTTTLRLIGGFEIPTSGEILIDNVVVNDLPPNRRPTAMVFQSYALFPHLNVFENVAYGLKARKMPREVIREKVMNVLAIVGLVGLEMRYPSQLSGGQQQRVALARALVVEPKVLLLDEPLSNLDAKLREQMRVELRKIQMNLGITSIYVTHDQLEAMTLSDYVIVMKDGKIVQTDTPEMLYRFPANVFVAGFIGRASFVEGRLIEQKENECLVELRNGKKINVETRPGVAFAPGEEVLLVLRPEGGRFVASKEGLLSGEVITRVYTGSTFYFEIKTDLGQVSVEMHSHDVRAVPQVGEIVGVDFERFSVALVKRE</sequence>
<dbReference type="SUPFAM" id="SSF50331">
    <property type="entry name" value="MOP-like"/>
    <property type="match status" value="1"/>
</dbReference>
<accession>A0A0X1KSG5</accession>
<dbReference type="InterPro" id="IPR027417">
    <property type="entry name" value="P-loop_NTPase"/>
</dbReference>
<keyword evidence="2" id="KW-0547">Nucleotide-binding</keyword>
<keyword evidence="6" id="KW-1185">Reference proteome</keyword>
<keyword evidence="3" id="KW-0067">ATP-binding</keyword>
<evidence type="ECO:0000313" key="5">
    <source>
        <dbReference type="EMBL" id="AJC74169.1"/>
    </source>
</evidence>
<dbReference type="InterPro" id="IPR017871">
    <property type="entry name" value="ABC_transporter-like_CS"/>
</dbReference>
<dbReference type="SMART" id="SM00382">
    <property type="entry name" value="AAA"/>
    <property type="match status" value="1"/>
</dbReference>